<dbReference type="STRING" id="1322246.BN4_12417"/>
<gene>
    <name evidence="3" type="ordered locus">BN4_12417</name>
</gene>
<dbReference type="RefSeq" id="WP_015415695.1">
    <property type="nucleotide sequence ID" value="NC_020409.1"/>
</dbReference>
<name>M1WTJ8_PSEP2</name>
<evidence type="ECO:0000259" key="2">
    <source>
        <dbReference type="Pfam" id="PF00497"/>
    </source>
</evidence>
<dbReference type="EMBL" id="FO203427">
    <property type="protein sequence ID" value="CCH49652.1"/>
    <property type="molecule type" value="Genomic_DNA"/>
</dbReference>
<dbReference type="Gene3D" id="3.40.190.10">
    <property type="entry name" value="Periplasmic binding protein-like II"/>
    <property type="match status" value="2"/>
</dbReference>
<evidence type="ECO:0000256" key="1">
    <source>
        <dbReference type="SAM" id="SignalP"/>
    </source>
</evidence>
<feature type="signal peptide" evidence="1">
    <location>
        <begin position="1"/>
        <end position="29"/>
    </location>
</feature>
<feature type="chain" id="PRO_5004018989" evidence="1">
    <location>
        <begin position="30"/>
        <end position="247"/>
    </location>
</feature>
<dbReference type="Pfam" id="PF00497">
    <property type="entry name" value="SBP_bac_3"/>
    <property type="match status" value="1"/>
</dbReference>
<dbReference type="HOGENOM" id="CLU_1136597_0_0_7"/>
<reference evidence="4" key="2">
    <citation type="journal article" date="2013" name="Stand. Genomic Sci.">
        <title>Complete genome sequence of Desulfocapsa sulfexigens, a marine deltaproteobacterium specialized in disproportionating inorganic sulfur compounds.</title>
        <authorList>
            <person name="Finster K.W."/>
            <person name="Kjeldsen K.U."/>
            <person name="Kube M."/>
            <person name="Reinhardt R."/>
            <person name="Mussmann M."/>
            <person name="Amann R."/>
            <person name="Schreiber L."/>
        </authorList>
    </citation>
    <scope>NUCLEOTIDE SEQUENCE [LARGE SCALE GENOMIC DNA]</scope>
    <source>
        <strain evidence="4">DSM 10523 / SB164P1</strain>
    </source>
</reference>
<dbReference type="SUPFAM" id="SSF53850">
    <property type="entry name" value="Periplasmic binding protein-like II"/>
    <property type="match status" value="1"/>
</dbReference>
<accession>M1WTJ8</accession>
<dbReference type="InterPro" id="IPR001638">
    <property type="entry name" value="Solute-binding_3/MltF_N"/>
</dbReference>
<sequence length="247" mass="26346">MKRGARRAWISSLFLLTVLAVFSASSVHAESVSAATVAEAPYGFLAGGHMAGMAFDAVNLIAREAGYTPTNSLVTRHKALAMLTTGTVDMVCLPPDSDVGEGVVSLGPVFTVDIIAVARAGSALRSMKDMRGKRVAVVRDAPYHQIVSRKNGMIPYLVKDMARGLKLLVSGQVECVVGTRAGVLFGVSGAGLPKRALGHPLLLSQGEVILFLSRRAASTPMRQRIAEALARLRQNEDFARLLVKYML</sequence>
<reference evidence="3 4" key="1">
    <citation type="journal article" date="2013" name="PLoS ONE">
        <title>The first genomic and proteomic characterization of a deep-sea sulfate reducer: insights into the piezophilic lifestyle of Desulfovibrio piezophilus.</title>
        <authorList>
            <person name="Pradel N."/>
            <person name="Ji B."/>
            <person name="Gimenez G."/>
            <person name="Talla E."/>
            <person name="Lenoble P."/>
            <person name="Garel M."/>
            <person name="Tamburini C."/>
            <person name="Fourquet P."/>
            <person name="Lebrun R."/>
            <person name="Bertin P."/>
            <person name="Denis Y."/>
            <person name="Pophillat M."/>
            <person name="Barbe V."/>
            <person name="Ollivier B."/>
            <person name="Dolla A."/>
        </authorList>
    </citation>
    <scope>NUCLEOTIDE SEQUENCE [LARGE SCALE GENOMIC DNA]</scope>
    <source>
        <strain evidence="4">DSM 10523 / SB164P1</strain>
    </source>
</reference>
<dbReference type="Proteomes" id="UP000011724">
    <property type="component" value="Chromosome"/>
</dbReference>
<proteinExistence type="predicted"/>
<keyword evidence="4" id="KW-1185">Reference proteome</keyword>
<dbReference type="KEGG" id="dpi:BN4_12417"/>
<evidence type="ECO:0000313" key="4">
    <source>
        <dbReference type="Proteomes" id="UP000011724"/>
    </source>
</evidence>
<organism evidence="3 4">
    <name type="scientific">Pseudodesulfovibrio piezophilus (strain DSM 21447 / JCM 15486 / C1TLV30)</name>
    <name type="common">Desulfovibrio piezophilus</name>
    <dbReference type="NCBI Taxonomy" id="1322246"/>
    <lineage>
        <taxon>Bacteria</taxon>
        <taxon>Pseudomonadati</taxon>
        <taxon>Thermodesulfobacteriota</taxon>
        <taxon>Desulfovibrionia</taxon>
        <taxon>Desulfovibrionales</taxon>
        <taxon>Desulfovibrionaceae</taxon>
    </lineage>
</organism>
<dbReference type="PATRIC" id="fig|879567.3.peg.2581"/>
<feature type="domain" description="Solute-binding protein family 3/N-terminal" evidence="2">
    <location>
        <begin position="39"/>
        <end position="246"/>
    </location>
</feature>
<dbReference type="BioCyc" id="DPIE1322246:BN4_RS12135-MONOMER"/>
<dbReference type="AlphaFoldDB" id="M1WTJ8"/>
<evidence type="ECO:0000313" key="3">
    <source>
        <dbReference type="EMBL" id="CCH49652.1"/>
    </source>
</evidence>
<protein>
    <submittedName>
        <fullName evidence="3">Extracellular solute-binding protein family 3</fullName>
    </submittedName>
</protein>
<keyword evidence="1" id="KW-0732">Signal</keyword>
<dbReference type="eggNOG" id="COG0834">
    <property type="taxonomic scope" value="Bacteria"/>
</dbReference>